<evidence type="ECO:0000313" key="1">
    <source>
        <dbReference type="EMBL" id="WCO66119.1"/>
    </source>
</evidence>
<proteinExistence type="predicted"/>
<organism evidence="1 2">
    <name type="scientific">Iamia majanohamensis</name>
    <dbReference type="NCBI Taxonomy" id="467976"/>
    <lineage>
        <taxon>Bacteria</taxon>
        <taxon>Bacillati</taxon>
        <taxon>Actinomycetota</taxon>
        <taxon>Acidimicrobiia</taxon>
        <taxon>Acidimicrobiales</taxon>
        <taxon>Iamiaceae</taxon>
        <taxon>Iamia</taxon>
    </lineage>
</organism>
<protein>
    <recommendedName>
        <fullName evidence="3">Uridine kinase</fullName>
    </recommendedName>
</protein>
<dbReference type="RefSeq" id="WP_272735644.1">
    <property type="nucleotide sequence ID" value="NZ_CP116942.1"/>
</dbReference>
<evidence type="ECO:0008006" key="3">
    <source>
        <dbReference type="Google" id="ProtNLM"/>
    </source>
</evidence>
<gene>
    <name evidence="1" type="ORF">PO878_16585</name>
</gene>
<dbReference type="EMBL" id="CP116942">
    <property type="protein sequence ID" value="WCO66119.1"/>
    <property type="molecule type" value="Genomic_DNA"/>
</dbReference>
<dbReference type="Gene3D" id="3.40.50.300">
    <property type="entry name" value="P-loop containing nucleotide triphosphate hydrolases"/>
    <property type="match status" value="1"/>
</dbReference>
<dbReference type="InterPro" id="IPR027417">
    <property type="entry name" value="P-loop_NTPase"/>
</dbReference>
<accession>A0AAE9Y881</accession>
<dbReference type="SUPFAM" id="SSF52540">
    <property type="entry name" value="P-loop containing nucleoside triphosphate hydrolases"/>
    <property type="match status" value="1"/>
</dbReference>
<evidence type="ECO:0000313" key="2">
    <source>
        <dbReference type="Proteomes" id="UP001216390"/>
    </source>
</evidence>
<name>A0AAE9Y881_9ACTN</name>
<dbReference type="KEGG" id="ima:PO878_16585"/>
<dbReference type="Proteomes" id="UP001216390">
    <property type="component" value="Chromosome"/>
</dbReference>
<reference evidence="1" key="1">
    <citation type="submission" date="2023-01" db="EMBL/GenBank/DDBJ databases">
        <title>The diversity of Class Acidimicrobiia in South China Sea sediment environments and the proposal of Iamia marina sp. nov., a novel species of the genus Iamia.</title>
        <authorList>
            <person name="He Y."/>
            <person name="Tian X."/>
        </authorList>
    </citation>
    <scope>NUCLEOTIDE SEQUENCE</scope>
    <source>
        <strain evidence="1">DSM 19957</strain>
    </source>
</reference>
<sequence>MGPEERATTPGPGLSGAVASLVRRLTARPAGGPGPTVVGIDGRSGGGKSTLAAALQAAADGEDGGPGPVTVIQGDEFYAGGSAATWDRRTAVERADLVVDWRRQRTVLAQLRTHGTAAWHPFDWDAPDWDSDDVPLAPEPVVARATPVVVLEGAYSCRPELHDLLDLRVLLDVPDDVRRRQLRAREGEEYRVDWEARWSAAEDHYFGAVMPPDRFDLVVGPGRVADG</sequence>
<dbReference type="AlphaFoldDB" id="A0AAE9Y881"/>
<keyword evidence="2" id="KW-1185">Reference proteome</keyword>